<dbReference type="PANTHER" id="PTHR36022">
    <property type="entry name" value="GPI-ANCHORED ADHESIN-LIKE PROTEIN"/>
    <property type="match status" value="1"/>
</dbReference>
<feature type="region of interest" description="Disordered" evidence="1">
    <location>
        <begin position="218"/>
        <end position="247"/>
    </location>
</feature>
<dbReference type="AlphaFoldDB" id="A0A067JZZ3"/>
<organism evidence="2 3">
    <name type="scientific">Jatropha curcas</name>
    <name type="common">Barbados nut</name>
    <dbReference type="NCBI Taxonomy" id="180498"/>
    <lineage>
        <taxon>Eukaryota</taxon>
        <taxon>Viridiplantae</taxon>
        <taxon>Streptophyta</taxon>
        <taxon>Embryophyta</taxon>
        <taxon>Tracheophyta</taxon>
        <taxon>Spermatophyta</taxon>
        <taxon>Magnoliopsida</taxon>
        <taxon>eudicotyledons</taxon>
        <taxon>Gunneridae</taxon>
        <taxon>Pentapetalae</taxon>
        <taxon>rosids</taxon>
        <taxon>fabids</taxon>
        <taxon>Malpighiales</taxon>
        <taxon>Euphorbiaceae</taxon>
        <taxon>Crotonoideae</taxon>
        <taxon>Jatropheae</taxon>
        <taxon>Jatropha</taxon>
    </lineage>
</organism>
<name>A0A067JZZ3_JATCU</name>
<dbReference type="OrthoDB" id="1921902at2759"/>
<sequence length="676" mass="73535">MNQSSKSHKQESSSSTTAWPDSTIRIQRKKQKQKLCSRSPFQDLNNGGAGVSNGSNKEGYDSNSNASSISSVEAPKGCLRFFLSHTSSAKTPFINGTSQRPTRVKLSKTPKSAPNVRPNKENLPKRNIFHKPISQKLQKVKLEPSQSVRKPKNLKISSVLGSSGNPVNKLISGSTKSERVVSDADGSNFTPLSKVASGFVLNLAAVDSKVITDVDDDKYEKSNTNNSTNTNSTSANTKTPPVQASVSPEIQCGSSMVSAANKTITPVCYGAGYLVSGVTDKRKCRPRGILTVGEAMPLDCFESDDELEKENASDLVNNSSVSILPLPAEASMHWLLSPCDEEDDKDQKENSEKGLCRICRLEESAGRNFSVSPPPGNDVFSPDLSSGTTDKSISIASAKRKTKNASLLSPSGGFMGPPLYDKANVLCSEEKRKDCIDLDEQRSPVSVDSLGSGNVIQTPQSDFSSDRGLGISWLNANGGRKNHDFDCELNSVTQHLQMASLSPKNHESIWDPTSSSFQFDCLTTPSNSVDLLKFQKILDDRTSWFSNSSMENVSQSQMRISWREGLVSRIFEMDEFDSCRCLSDEEDDTNGCNDDSLKSLCSPKLNVDVVDEQISTNCSVSTIFVDNGHEIDEKAKGLPPQVPCSCAESISTDAGDLVRSEDSDWTLCYKNHLFQT</sequence>
<keyword evidence="3" id="KW-1185">Reference proteome</keyword>
<feature type="compositionally biased region" description="Low complexity" evidence="1">
    <location>
        <begin position="52"/>
        <end position="69"/>
    </location>
</feature>
<dbReference type="Proteomes" id="UP000027138">
    <property type="component" value="Unassembled WGS sequence"/>
</dbReference>
<gene>
    <name evidence="2" type="ORF">JCGZ_19259</name>
</gene>
<feature type="compositionally biased region" description="Low complexity" evidence="1">
    <location>
        <begin position="222"/>
        <end position="239"/>
    </location>
</feature>
<feature type="region of interest" description="Disordered" evidence="1">
    <location>
        <begin position="367"/>
        <end position="389"/>
    </location>
</feature>
<protein>
    <submittedName>
        <fullName evidence="2">Uncharacterized protein</fullName>
    </submittedName>
</protein>
<evidence type="ECO:0000313" key="2">
    <source>
        <dbReference type="EMBL" id="KDP29546.1"/>
    </source>
</evidence>
<dbReference type="STRING" id="180498.A0A067JZZ3"/>
<dbReference type="KEGG" id="jcu:105641877"/>
<feature type="compositionally biased region" description="Basic residues" evidence="1">
    <location>
        <begin position="26"/>
        <end position="35"/>
    </location>
</feature>
<dbReference type="EMBL" id="KK914743">
    <property type="protein sequence ID" value="KDP29546.1"/>
    <property type="molecule type" value="Genomic_DNA"/>
</dbReference>
<evidence type="ECO:0000256" key="1">
    <source>
        <dbReference type="SAM" id="MobiDB-lite"/>
    </source>
</evidence>
<evidence type="ECO:0000313" key="3">
    <source>
        <dbReference type="Proteomes" id="UP000027138"/>
    </source>
</evidence>
<accession>A0A067JZZ3</accession>
<dbReference type="PANTHER" id="PTHR36022:SF1">
    <property type="entry name" value="GPI-ANCHORED ADHESIN-LIKE PROTEIN"/>
    <property type="match status" value="1"/>
</dbReference>
<feature type="compositionally biased region" description="Polar residues" evidence="1">
    <location>
        <begin position="89"/>
        <end position="101"/>
    </location>
</feature>
<proteinExistence type="predicted"/>
<feature type="region of interest" description="Disordered" evidence="1">
    <location>
        <begin position="1"/>
        <end position="69"/>
    </location>
</feature>
<reference evidence="2 3" key="1">
    <citation type="journal article" date="2014" name="PLoS ONE">
        <title>Global Analysis of Gene Expression Profiles in Physic Nut (Jatropha curcas L.) Seedlings Exposed to Salt Stress.</title>
        <authorList>
            <person name="Zhang L."/>
            <person name="Zhang C."/>
            <person name="Wu P."/>
            <person name="Chen Y."/>
            <person name="Li M."/>
            <person name="Jiang H."/>
            <person name="Wu G."/>
        </authorList>
    </citation>
    <scope>NUCLEOTIDE SEQUENCE [LARGE SCALE GENOMIC DNA]</scope>
    <source>
        <strain evidence="3">cv. GZQX0401</strain>
        <tissue evidence="2">Young leaves</tissue>
    </source>
</reference>
<feature type="region of interest" description="Disordered" evidence="1">
    <location>
        <begin position="89"/>
        <end position="123"/>
    </location>
</feature>